<reference evidence="1" key="1">
    <citation type="submission" date="2017-08" db="EMBL/GenBank/DDBJ databases">
        <authorList>
            <person name="Imhoff J.F."/>
            <person name="Rahn T."/>
            <person name="Kuenzel S."/>
            <person name="Neulinger S.C."/>
        </authorList>
    </citation>
    <scope>NUCLEOTIDE SEQUENCE</scope>
    <source>
        <strain evidence="1">IM 151</strain>
    </source>
</reference>
<reference evidence="1" key="2">
    <citation type="journal article" date="2020" name="Microorganisms">
        <title>Osmotic Adaptation and Compatible Solute Biosynthesis of Phototrophic Bacteria as Revealed from Genome Analyses.</title>
        <authorList>
            <person name="Imhoff J.F."/>
            <person name="Rahn T."/>
            <person name="Kunzel S."/>
            <person name="Keller A."/>
            <person name="Neulinger S.C."/>
        </authorList>
    </citation>
    <scope>NUCLEOTIDE SEQUENCE</scope>
    <source>
        <strain evidence="1">IM 151</strain>
    </source>
</reference>
<evidence type="ECO:0000313" key="1">
    <source>
        <dbReference type="EMBL" id="MBK1715125.1"/>
    </source>
</evidence>
<comment type="caution">
    <text evidence="1">The sequence shown here is derived from an EMBL/GenBank/DDBJ whole genome shotgun (WGS) entry which is preliminary data.</text>
</comment>
<sequence length="154" mass="17325">MRRSQREITERAEIDAVIRSARVMRIALVDGDRPFLVPVFYGYDGTALYFHSALKGSKIEILQRNPAICFEIGVDHGVIEDDKACDFEARHRTVIGHGRAVFLQDPGDRVRALDLIVANLTSRRFDYPEANLSMTAVLRIDIELLKGKQHGFGG</sequence>
<dbReference type="Proteomes" id="UP001041814">
    <property type="component" value="Unassembled WGS sequence"/>
</dbReference>
<gene>
    <name evidence="1" type="ORF">CKO43_20405</name>
</gene>
<dbReference type="Gene3D" id="2.30.110.10">
    <property type="entry name" value="Electron Transport, Fmn-binding Protein, Chain A"/>
    <property type="match status" value="1"/>
</dbReference>
<proteinExistence type="predicted"/>
<protein>
    <submittedName>
        <fullName evidence="1">5-nitroimidazole antibiotic resistance protein</fullName>
    </submittedName>
</protein>
<dbReference type="Pfam" id="PF12900">
    <property type="entry name" value="Pyridox_ox_2"/>
    <property type="match status" value="1"/>
</dbReference>
<dbReference type="PANTHER" id="PTHR34071">
    <property type="entry name" value="5-NITROIMIDAZOLE ANTIBIOTICS RESISTANCE PROTEIN, NIMA-FAMILY-RELATED PROTEIN-RELATED"/>
    <property type="match status" value="1"/>
</dbReference>
<dbReference type="PANTHER" id="PTHR34071:SF2">
    <property type="entry name" value="FLAVIN-NUCLEOTIDE-BINDING PROTEIN"/>
    <property type="match status" value="1"/>
</dbReference>
<dbReference type="EMBL" id="NRRU01000098">
    <property type="protein sequence ID" value="MBK1715125.1"/>
    <property type="molecule type" value="Genomic_DNA"/>
</dbReference>
<dbReference type="SUPFAM" id="SSF50475">
    <property type="entry name" value="FMN-binding split barrel"/>
    <property type="match status" value="1"/>
</dbReference>
<keyword evidence="2" id="KW-1185">Reference proteome</keyword>
<dbReference type="InterPro" id="IPR024747">
    <property type="entry name" value="Pyridox_Oxase-rel"/>
</dbReference>
<organism evidence="1 2">
    <name type="scientific">Rubrivivax gelatinosus</name>
    <name type="common">Rhodocyclus gelatinosus</name>
    <name type="synonym">Rhodopseudomonas gelatinosa</name>
    <dbReference type="NCBI Taxonomy" id="28068"/>
    <lineage>
        <taxon>Bacteria</taxon>
        <taxon>Pseudomonadati</taxon>
        <taxon>Pseudomonadota</taxon>
        <taxon>Betaproteobacteria</taxon>
        <taxon>Burkholderiales</taxon>
        <taxon>Sphaerotilaceae</taxon>
        <taxon>Rubrivivax</taxon>
    </lineage>
</organism>
<accession>A0ABS1E2G9</accession>
<name>A0ABS1E2G9_RUBGE</name>
<evidence type="ECO:0000313" key="2">
    <source>
        <dbReference type="Proteomes" id="UP001041814"/>
    </source>
</evidence>
<dbReference type="InterPro" id="IPR012349">
    <property type="entry name" value="Split_barrel_FMN-bd"/>
</dbReference>